<keyword evidence="2" id="KW-0645">Protease</keyword>
<evidence type="ECO:0000256" key="5">
    <source>
        <dbReference type="ARBA" id="ARBA00023180"/>
    </source>
</evidence>
<dbReference type="Proteomes" id="UP000054266">
    <property type="component" value="Unassembled WGS sequence"/>
</dbReference>
<dbReference type="HOGENOM" id="CLU_023630_0_0_1"/>
<dbReference type="PANTHER" id="PTHR11010:SF117">
    <property type="entry name" value="SERINE PROTEASE 16"/>
    <property type="match status" value="1"/>
</dbReference>
<keyword evidence="3 6" id="KW-0732">Signal</keyword>
<dbReference type="Pfam" id="PF05577">
    <property type="entry name" value="Peptidase_S28"/>
    <property type="match status" value="1"/>
</dbReference>
<keyword evidence="4" id="KW-0378">Hydrolase</keyword>
<proteinExistence type="inferred from homology"/>
<evidence type="ECO:0000313" key="7">
    <source>
        <dbReference type="EMBL" id="KIW70711.1"/>
    </source>
</evidence>
<organism evidence="7 8">
    <name type="scientific">Phialophora macrospora</name>
    <dbReference type="NCBI Taxonomy" id="1851006"/>
    <lineage>
        <taxon>Eukaryota</taxon>
        <taxon>Fungi</taxon>
        <taxon>Dikarya</taxon>
        <taxon>Ascomycota</taxon>
        <taxon>Pezizomycotina</taxon>
        <taxon>Eurotiomycetes</taxon>
        <taxon>Chaetothyriomycetidae</taxon>
        <taxon>Chaetothyriales</taxon>
        <taxon>Herpotrichiellaceae</taxon>
        <taxon>Phialophora</taxon>
    </lineage>
</organism>
<keyword evidence="5" id="KW-0325">Glycoprotein</keyword>
<sequence>MDRPRVLYICKMFGILALFTLLLTAGAGWAFQEVSSVTKRQSQGNDLLAMYPQQNFTMPIDHFHNISRYAPHTNATFQQLYWVDTSNYVPGGPVIVHALGEDSPSYDLQWLQKGLLHKIANATGGVAVLWGQRYYSGGYDIVPNHQYTTENLRFHSNEQALADLAYFAQRATFVGLEDRNLTAPGTPWIILGGSYAGVISAFTRIQYPDLFWGGLTSSGVTTGLVDNWQNFDVIRRYGPAKCVEMMQQLTNLMDNVYTSGNKTAMSELKSGLNISQASTYPDIAFLLTSGLGAWEQSWNTEPYPFTGPGSYCDMLTSQTSPPSADPSLQATAHSLLSYANETATPNATSLYYPLLNLFSYVRNTYTFCTGRVVADCLSLGLASPFNWLVCTEGGQFATGYTPGTPGHPHALPIVSRTLTPAYFLDQCHRTYNISYDPVLERMNKYGGFNLSYPRLAISTGQLDWFRTVGPLAEFLEDGTPNPRVGRNGTVSEPQIIIQGGYHEWDFPGVFKNESIEVPAAVVDAQNRELQAVKAWLREWNQTHG</sequence>
<dbReference type="GO" id="GO:0070008">
    <property type="term" value="F:serine-type exopeptidase activity"/>
    <property type="evidence" value="ECO:0007669"/>
    <property type="project" value="InterPro"/>
</dbReference>
<dbReference type="GO" id="GO:0008239">
    <property type="term" value="F:dipeptidyl-peptidase activity"/>
    <property type="evidence" value="ECO:0007669"/>
    <property type="project" value="TreeGrafter"/>
</dbReference>
<evidence type="ECO:0000313" key="8">
    <source>
        <dbReference type="Proteomes" id="UP000054266"/>
    </source>
</evidence>
<reference evidence="7 8" key="1">
    <citation type="submission" date="2015-01" db="EMBL/GenBank/DDBJ databases">
        <title>The Genome Sequence of Capronia semiimmersa CBS27337.</title>
        <authorList>
            <consortium name="The Broad Institute Genomics Platform"/>
            <person name="Cuomo C."/>
            <person name="de Hoog S."/>
            <person name="Gorbushina A."/>
            <person name="Stielow B."/>
            <person name="Teixiera M."/>
            <person name="Abouelleil A."/>
            <person name="Chapman S.B."/>
            <person name="Priest M."/>
            <person name="Young S.K."/>
            <person name="Wortman J."/>
            <person name="Nusbaum C."/>
            <person name="Birren B."/>
        </authorList>
    </citation>
    <scope>NUCLEOTIDE SEQUENCE [LARGE SCALE GENOMIC DNA]</scope>
    <source>
        <strain evidence="7 8">CBS 27337</strain>
    </source>
</reference>
<dbReference type="PANTHER" id="PTHR11010">
    <property type="entry name" value="PROTEASE S28 PRO-X CARBOXYPEPTIDASE-RELATED"/>
    <property type="match status" value="1"/>
</dbReference>
<evidence type="ECO:0000256" key="1">
    <source>
        <dbReference type="ARBA" id="ARBA00011079"/>
    </source>
</evidence>
<feature type="chain" id="PRO_5002255528" evidence="6">
    <location>
        <begin position="31"/>
        <end position="544"/>
    </location>
</feature>
<evidence type="ECO:0000256" key="2">
    <source>
        <dbReference type="ARBA" id="ARBA00022670"/>
    </source>
</evidence>
<evidence type="ECO:0000256" key="3">
    <source>
        <dbReference type="ARBA" id="ARBA00022729"/>
    </source>
</evidence>
<name>A0A0D2CZN4_9EURO</name>
<keyword evidence="8" id="KW-1185">Reference proteome</keyword>
<protein>
    <submittedName>
        <fullName evidence="7">Uncharacterized protein</fullName>
    </submittedName>
</protein>
<dbReference type="EMBL" id="KN846957">
    <property type="protein sequence ID" value="KIW70711.1"/>
    <property type="molecule type" value="Genomic_DNA"/>
</dbReference>
<dbReference type="AlphaFoldDB" id="A0A0D2CZN4"/>
<dbReference type="InterPro" id="IPR029058">
    <property type="entry name" value="AB_hydrolase_fold"/>
</dbReference>
<dbReference type="InterPro" id="IPR008758">
    <property type="entry name" value="Peptidase_S28"/>
</dbReference>
<dbReference type="SUPFAM" id="SSF53474">
    <property type="entry name" value="alpha/beta-Hydrolases"/>
    <property type="match status" value="1"/>
</dbReference>
<accession>A0A0D2CZN4</accession>
<comment type="similarity">
    <text evidence="1">Belongs to the peptidase S28 family.</text>
</comment>
<dbReference type="Gene3D" id="3.40.50.1820">
    <property type="entry name" value="alpha/beta hydrolase"/>
    <property type="match status" value="2"/>
</dbReference>
<dbReference type="GO" id="GO:0006508">
    <property type="term" value="P:proteolysis"/>
    <property type="evidence" value="ECO:0007669"/>
    <property type="project" value="UniProtKB-KW"/>
</dbReference>
<evidence type="ECO:0000256" key="6">
    <source>
        <dbReference type="SAM" id="SignalP"/>
    </source>
</evidence>
<gene>
    <name evidence="7" type="ORF">PV04_02955</name>
</gene>
<dbReference type="MEROPS" id="S28.004"/>
<evidence type="ECO:0000256" key="4">
    <source>
        <dbReference type="ARBA" id="ARBA00022801"/>
    </source>
</evidence>
<feature type="signal peptide" evidence="6">
    <location>
        <begin position="1"/>
        <end position="30"/>
    </location>
</feature>